<name>A0A9D1NAH8_9FIRM</name>
<comment type="similarity">
    <text evidence="1">Belongs to the ComF/GntX family.</text>
</comment>
<dbReference type="Pfam" id="PF00156">
    <property type="entry name" value="Pribosyltran"/>
    <property type="match status" value="1"/>
</dbReference>
<comment type="caution">
    <text evidence="4">The sequence shown here is derived from an EMBL/GenBank/DDBJ whole genome shotgun (WGS) entry which is preliminary data.</text>
</comment>
<gene>
    <name evidence="4" type="ORF">IAB14_00360</name>
</gene>
<feature type="domain" description="Double zinc ribbon" evidence="3">
    <location>
        <begin position="25"/>
        <end position="84"/>
    </location>
</feature>
<dbReference type="AlphaFoldDB" id="A0A9D1NAH8"/>
<evidence type="ECO:0000313" key="4">
    <source>
        <dbReference type="EMBL" id="HIU99551.1"/>
    </source>
</evidence>
<dbReference type="InterPro" id="IPR044005">
    <property type="entry name" value="DZR_2"/>
</dbReference>
<accession>A0A9D1NAH8</accession>
<evidence type="ECO:0000256" key="1">
    <source>
        <dbReference type="ARBA" id="ARBA00008007"/>
    </source>
</evidence>
<dbReference type="PANTHER" id="PTHR47505:SF1">
    <property type="entry name" value="DNA UTILIZATION PROTEIN YHGH"/>
    <property type="match status" value="1"/>
</dbReference>
<protein>
    <submittedName>
        <fullName evidence="4">ComF family protein</fullName>
    </submittedName>
</protein>
<dbReference type="InterPro" id="IPR051910">
    <property type="entry name" value="ComF/GntX_DNA_util-trans"/>
</dbReference>
<sequence length="254" mass="27501">MDQPTQAGSADRSLKGRLKRLGNAVLDALFPETFVCFGCGAELNGAVLPLCEACIAALPVRQGEFCPVCGATVAKKGELCRHCAQQKPHFDSVNAPYFYEGVSRKAVLSFKDGDQRWLGKYLCKEMVVCYRKSGIEGEAIVSVPSGRKAIRRRGFDHAEALGRAVANDLQLPYYNVLRRVAESVDSTKLDRGGRYAAVFGAFDVAEGETVKEIAGKKIVLIDDVVTTGATADEVAKILKLNGAARVDVLAFIRR</sequence>
<dbReference type="EMBL" id="DVOH01000004">
    <property type="protein sequence ID" value="HIU99551.1"/>
    <property type="molecule type" value="Genomic_DNA"/>
</dbReference>
<organism evidence="4 5">
    <name type="scientific">Candidatus Stercoripulliclostridium merdipullorum</name>
    <dbReference type="NCBI Taxonomy" id="2840952"/>
    <lineage>
        <taxon>Bacteria</taxon>
        <taxon>Bacillati</taxon>
        <taxon>Bacillota</taxon>
        <taxon>Clostridia</taxon>
        <taxon>Eubacteriales</taxon>
        <taxon>Candidatus Stercoripulliclostridium</taxon>
    </lineage>
</organism>
<reference evidence="4" key="2">
    <citation type="journal article" date="2021" name="PeerJ">
        <title>Extensive microbial diversity within the chicken gut microbiome revealed by metagenomics and culture.</title>
        <authorList>
            <person name="Gilroy R."/>
            <person name="Ravi A."/>
            <person name="Getino M."/>
            <person name="Pursley I."/>
            <person name="Horton D.L."/>
            <person name="Alikhan N.F."/>
            <person name="Baker D."/>
            <person name="Gharbi K."/>
            <person name="Hall N."/>
            <person name="Watson M."/>
            <person name="Adriaenssens E.M."/>
            <person name="Foster-Nyarko E."/>
            <person name="Jarju S."/>
            <person name="Secka A."/>
            <person name="Antonio M."/>
            <person name="Oren A."/>
            <person name="Chaudhuri R.R."/>
            <person name="La Ragione R."/>
            <person name="Hildebrand F."/>
            <person name="Pallen M.J."/>
        </authorList>
    </citation>
    <scope>NUCLEOTIDE SEQUENCE</scope>
    <source>
        <strain evidence="4">23406</strain>
    </source>
</reference>
<dbReference type="Pfam" id="PF18912">
    <property type="entry name" value="DZR_2"/>
    <property type="match status" value="1"/>
</dbReference>
<dbReference type="CDD" id="cd06223">
    <property type="entry name" value="PRTases_typeI"/>
    <property type="match status" value="1"/>
</dbReference>
<proteinExistence type="inferred from homology"/>
<reference evidence="4" key="1">
    <citation type="submission" date="2020-10" db="EMBL/GenBank/DDBJ databases">
        <authorList>
            <person name="Gilroy R."/>
        </authorList>
    </citation>
    <scope>NUCLEOTIDE SEQUENCE</scope>
    <source>
        <strain evidence="4">23406</strain>
    </source>
</reference>
<dbReference type="PANTHER" id="PTHR47505">
    <property type="entry name" value="DNA UTILIZATION PROTEIN YHGH"/>
    <property type="match status" value="1"/>
</dbReference>
<evidence type="ECO:0000259" key="3">
    <source>
        <dbReference type="Pfam" id="PF18912"/>
    </source>
</evidence>
<evidence type="ECO:0000259" key="2">
    <source>
        <dbReference type="Pfam" id="PF00156"/>
    </source>
</evidence>
<dbReference type="Proteomes" id="UP000886891">
    <property type="component" value="Unassembled WGS sequence"/>
</dbReference>
<evidence type="ECO:0000313" key="5">
    <source>
        <dbReference type="Proteomes" id="UP000886891"/>
    </source>
</evidence>
<dbReference type="InterPro" id="IPR029057">
    <property type="entry name" value="PRTase-like"/>
</dbReference>
<dbReference type="InterPro" id="IPR000836">
    <property type="entry name" value="PRTase_dom"/>
</dbReference>
<feature type="domain" description="Phosphoribosyltransferase" evidence="2">
    <location>
        <begin position="208"/>
        <end position="253"/>
    </location>
</feature>
<dbReference type="SUPFAM" id="SSF53271">
    <property type="entry name" value="PRTase-like"/>
    <property type="match status" value="1"/>
</dbReference>
<dbReference type="Gene3D" id="3.40.50.2020">
    <property type="match status" value="1"/>
</dbReference>